<evidence type="ECO:0000313" key="4">
    <source>
        <dbReference type="Proteomes" id="UP000464507"/>
    </source>
</evidence>
<dbReference type="EMBL" id="CP017146">
    <property type="protein sequence ID" value="QHO69515.1"/>
    <property type="molecule type" value="Genomic_DNA"/>
</dbReference>
<evidence type="ECO:0000259" key="2">
    <source>
        <dbReference type="Pfam" id="PF00582"/>
    </source>
</evidence>
<sequence>MIERTIVGVDGSAKSNAALEWALGRERFRRGSIVLVRILDDTIMSGDYLVTERTIDAARDALDSQLKDVRRRHPRLTIGSELVQGDPSAELARFSEATSMLVVGTRKRSGSRRRYAWSVGTRLATKANGPVAIIPEGDLRSSADVVVGVDGSGGSAAAVQLASAEAAHAGGVLRAIHAWQEPLAWQDAYAPEDEFLTSLEDSHRELLEHSLLTVAARYPDLTIDRQLVHGTPAWSLLDAAKEAGLLVVGNHGRSGVSRFLLGSVSHTVVLNIVSPTIVVRQDTEE</sequence>
<accession>A0A7L5AIA7</accession>
<gene>
    <name evidence="3" type="ORF">BHD05_07525</name>
</gene>
<evidence type="ECO:0000256" key="1">
    <source>
        <dbReference type="ARBA" id="ARBA00008791"/>
    </source>
</evidence>
<protein>
    <recommendedName>
        <fullName evidence="2">UspA domain-containing protein</fullName>
    </recommendedName>
</protein>
<dbReference type="KEGG" id="mant:BHD05_07525"/>
<dbReference type="SUPFAM" id="SSF52402">
    <property type="entry name" value="Adenine nucleotide alpha hydrolases-like"/>
    <property type="match status" value="2"/>
</dbReference>
<reference evidence="3 4" key="1">
    <citation type="submission" date="2016-09" db="EMBL/GenBank/DDBJ databases">
        <title>Complete genome sequence of microbes from the polar regions.</title>
        <authorList>
            <person name="Liao L."/>
            <person name="Chen B."/>
        </authorList>
    </citation>
    <scope>NUCLEOTIDE SEQUENCE [LARGE SCALE GENOMIC DNA]</scope>
    <source>
        <strain evidence="3 4">ZS314</strain>
    </source>
</reference>
<comment type="similarity">
    <text evidence="1">Belongs to the universal stress protein A family.</text>
</comment>
<dbReference type="PRINTS" id="PR01438">
    <property type="entry name" value="UNVRSLSTRESS"/>
</dbReference>
<dbReference type="Pfam" id="PF00582">
    <property type="entry name" value="Usp"/>
    <property type="match status" value="2"/>
</dbReference>
<dbReference type="OrthoDB" id="9772177at2"/>
<dbReference type="InterPro" id="IPR006015">
    <property type="entry name" value="Universal_stress_UspA"/>
</dbReference>
<dbReference type="Proteomes" id="UP000464507">
    <property type="component" value="Chromosome"/>
</dbReference>
<dbReference type="InterPro" id="IPR014729">
    <property type="entry name" value="Rossmann-like_a/b/a_fold"/>
</dbReference>
<dbReference type="PANTHER" id="PTHR46268:SF6">
    <property type="entry name" value="UNIVERSAL STRESS PROTEIN UP12"/>
    <property type="match status" value="1"/>
</dbReference>
<dbReference type="AlphaFoldDB" id="A0A7L5AIA7"/>
<feature type="domain" description="UspA" evidence="2">
    <location>
        <begin position="1"/>
        <end position="135"/>
    </location>
</feature>
<organism evidence="3 4">
    <name type="scientific">Marisediminicola antarctica</name>
    <dbReference type="NCBI Taxonomy" id="674079"/>
    <lineage>
        <taxon>Bacteria</taxon>
        <taxon>Bacillati</taxon>
        <taxon>Actinomycetota</taxon>
        <taxon>Actinomycetes</taxon>
        <taxon>Micrococcales</taxon>
        <taxon>Microbacteriaceae</taxon>
        <taxon>Marisediminicola</taxon>
    </lineage>
</organism>
<name>A0A7L5AIA7_9MICO</name>
<dbReference type="InterPro" id="IPR006016">
    <property type="entry name" value="UspA"/>
</dbReference>
<proteinExistence type="inferred from homology"/>
<evidence type="ECO:0000313" key="3">
    <source>
        <dbReference type="EMBL" id="QHO69515.1"/>
    </source>
</evidence>
<feature type="domain" description="UspA" evidence="2">
    <location>
        <begin position="145"/>
        <end position="280"/>
    </location>
</feature>
<dbReference type="PANTHER" id="PTHR46268">
    <property type="entry name" value="STRESS RESPONSE PROTEIN NHAX"/>
    <property type="match status" value="1"/>
</dbReference>
<dbReference type="RefSeq" id="WP_161885887.1">
    <property type="nucleotide sequence ID" value="NZ_CP017146.1"/>
</dbReference>
<keyword evidence="4" id="KW-1185">Reference proteome</keyword>
<dbReference type="Gene3D" id="3.40.50.620">
    <property type="entry name" value="HUPs"/>
    <property type="match status" value="2"/>
</dbReference>